<dbReference type="NCBIfam" id="NF004869">
    <property type="entry name" value="PRK06224.1-6"/>
    <property type="match status" value="1"/>
</dbReference>
<comment type="caution">
    <text evidence="6">The sequence shown here is derived from an EMBL/GenBank/DDBJ whole genome shotgun (WGS) entry which is preliminary data.</text>
</comment>
<dbReference type="InterPro" id="IPR002020">
    <property type="entry name" value="Citrate_synthase"/>
</dbReference>
<dbReference type="Gene3D" id="1.10.230.10">
    <property type="entry name" value="Cytochrome P450-Terp, domain 2"/>
    <property type="match status" value="1"/>
</dbReference>
<dbReference type="RefSeq" id="WP_053251934.1">
    <property type="nucleotide sequence ID" value="NZ_LGAP01000027.1"/>
</dbReference>
<evidence type="ECO:0000256" key="2">
    <source>
        <dbReference type="ARBA" id="ARBA00010566"/>
    </source>
</evidence>
<dbReference type="GO" id="GO:0036440">
    <property type="term" value="F:citrate synthase activity"/>
    <property type="evidence" value="ECO:0007669"/>
    <property type="project" value="UniProtKB-EC"/>
</dbReference>
<evidence type="ECO:0000256" key="1">
    <source>
        <dbReference type="ARBA" id="ARBA00004751"/>
    </source>
</evidence>
<dbReference type="InterPro" id="IPR036969">
    <property type="entry name" value="Citrate_synthase_sf"/>
</dbReference>
<reference evidence="7" key="1">
    <citation type="submission" date="2015-07" db="EMBL/GenBank/DDBJ databases">
        <title>Whole genome sequence of an Ensifer adhaerens strain isolated from a cave pool in the Wind Cave National Park.</title>
        <authorList>
            <person name="Eng W.W.H."/>
            <person name="Gan H.M."/>
            <person name="Barton H.A."/>
            <person name="Savka M.A."/>
        </authorList>
    </citation>
    <scope>NUCLEOTIDE SEQUENCE [LARGE SCALE GENOMIC DNA]</scope>
    <source>
        <strain evidence="7">SD006</strain>
    </source>
</reference>
<dbReference type="Proteomes" id="UP000037425">
    <property type="component" value="Unassembled WGS sequence"/>
</dbReference>
<dbReference type="InterPro" id="IPR016142">
    <property type="entry name" value="Citrate_synth-like_lrg_a-sub"/>
</dbReference>
<name>A0A0L8BHZ7_ENSAD</name>
<dbReference type="AlphaFoldDB" id="A0A0L8BHZ7"/>
<dbReference type="PROSITE" id="PS00480">
    <property type="entry name" value="CITRATE_SYNTHASE"/>
    <property type="match status" value="1"/>
</dbReference>
<sequence length="271" mass="29307">MTKGTPSHWVTGVSEITTQDIFIRGYAMSELVGAVPFSAITYLLIRGELPTPGQSRMMDVILSSILDYGLQKSGTLAARAVVSVNPSMTAGLSAAVLAAGQHALSPEDTGRFIATTFAAWKESGRSMDEAAAVLVQDLRAAMRRVPGFGHQVFRHVDPRAERLKSIAKAEGVWGEANEWYEAVHRAFQLASNKPDLVLNDVGMLAAIMVQMGFTPEEMCGLAILSTVPGLISHISEEMQSGIRNRLVPDSHVEYASPRRDLANDLVDAGWQ</sequence>
<dbReference type="GO" id="GO:0005975">
    <property type="term" value="P:carbohydrate metabolic process"/>
    <property type="evidence" value="ECO:0007669"/>
    <property type="project" value="TreeGrafter"/>
</dbReference>
<dbReference type="Pfam" id="PF00285">
    <property type="entry name" value="Citrate_synt"/>
    <property type="match status" value="1"/>
</dbReference>
<dbReference type="PANTHER" id="PTHR11739">
    <property type="entry name" value="CITRATE SYNTHASE"/>
    <property type="match status" value="1"/>
</dbReference>
<dbReference type="InterPro" id="IPR019810">
    <property type="entry name" value="Citrate_synthase_AS"/>
</dbReference>
<dbReference type="Gene3D" id="1.10.580.10">
    <property type="entry name" value="Citrate Synthase, domain 1"/>
    <property type="match status" value="2"/>
</dbReference>
<dbReference type="EMBL" id="LGAP01000027">
    <property type="protein sequence ID" value="KOF14336.1"/>
    <property type="molecule type" value="Genomic_DNA"/>
</dbReference>
<dbReference type="InterPro" id="IPR016143">
    <property type="entry name" value="Citrate_synth-like_sm_a-sub"/>
</dbReference>
<evidence type="ECO:0000313" key="7">
    <source>
        <dbReference type="Proteomes" id="UP000037425"/>
    </source>
</evidence>
<evidence type="ECO:0000256" key="4">
    <source>
        <dbReference type="ARBA" id="ARBA00022679"/>
    </source>
</evidence>
<evidence type="ECO:0000256" key="5">
    <source>
        <dbReference type="RuleBase" id="RU003406"/>
    </source>
</evidence>
<organism evidence="6 7">
    <name type="scientific">Ensifer adhaerens</name>
    <name type="common">Sinorhizobium morelense</name>
    <dbReference type="NCBI Taxonomy" id="106592"/>
    <lineage>
        <taxon>Bacteria</taxon>
        <taxon>Pseudomonadati</taxon>
        <taxon>Pseudomonadota</taxon>
        <taxon>Alphaproteobacteria</taxon>
        <taxon>Hyphomicrobiales</taxon>
        <taxon>Rhizobiaceae</taxon>
        <taxon>Sinorhizobium/Ensifer group</taxon>
        <taxon>Ensifer</taxon>
    </lineage>
</organism>
<comment type="similarity">
    <text evidence="2 5">Belongs to the citrate synthase family.</text>
</comment>
<evidence type="ECO:0000256" key="3">
    <source>
        <dbReference type="ARBA" id="ARBA00012972"/>
    </source>
</evidence>
<gene>
    <name evidence="6" type="ORF">AC244_27215</name>
</gene>
<dbReference type="GO" id="GO:0006099">
    <property type="term" value="P:tricarboxylic acid cycle"/>
    <property type="evidence" value="ECO:0007669"/>
    <property type="project" value="UniProtKB-UniPathway"/>
</dbReference>
<dbReference type="PANTHER" id="PTHR11739:SF4">
    <property type="entry name" value="CITRATE SYNTHASE, PEROXISOMAL"/>
    <property type="match status" value="1"/>
</dbReference>
<dbReference type="GO" id="GO:0005829">
    <property type="term" value="C:cytosol"/>
    <property type="evidence" value="ECO:0007669"/>
    <property type="project" value="TreeGrafter"/>
</dbReference>
<dbReference type="OrthoDB" id="9759263at2"/>
<dbReference type="EC" id="2.3.3.16" evidence="3"/>
<dbReference type="CDD" id="cd06100">
    <property type="entry name" value="CCL_ACL-C"/>
    <property type="match status" value="1"/>
</dbReference>
<evidence type="ECO:0000313" key="6">
    <source>
        <dbReference type="EMBL" id="KOF14336.1"/>
    </source>
</evidence>
<dbReference type="UniPathway" id="UPA00223">
    <property type="reaction ID" value="UER00717"/>
</dbReference>
<accession>A0A0L8BHZ7</accession>
<keyword evidence="4 5" id="KW-0808">Transferase</keyword>
<comment type="pathway">
    <text evidence="1">Carbohydrate metabolism; tricarboxylic acid cycle; isocitrate from oxaloacetate: step 1/2.</text>
</comment>
<dbReference type="PATRIC" id="fig|106592.7.peg.4233"/>
<dbReference type="SUPFAM" id="SSF48256">
    <property type="entry name" value="Citrate synthase"/>
    <property type="match status" value="1"/>
</dbReference>
<protein>
    <recommendedName>
        <fullName evidence="3">citrate synthase (unknown stereospecificity)</fullName>
        <ecNumber evidence="3">2.3.3.16</ecNumber>
    </recommendedName>
</protein>
<proteinExistence type="inferred from homology"/>